<dbReference type="AlphaFoldDB" id="A0A915IL88"/>
<organism evidence="1 2">
    <name type="scientific">Romanomermis culicivorax</name>
    <name type="common">Nematode worm</name>
    <dbReference type="NCBI Taxonomy" id="13658"/>
    <lineage>
        <taxon>Eukaryota</taxon>
        <taxon>Metazoa</taxon>
        <taxon>Ecdysozoa</taxon>
        <taxon>Nematoda</taxon>
        <taxon>Enoplea</taxon>
        <taxon>Dorylaimia</taxon>
        <taxon>Mermithida</taxon>
        <taxon>Mermithoidea</taxon>
        <taxon>Mermithidae</taxon>
        <taxon>Romanomermis</taxon>
    </lineage>
</organism>
<protein>
    <submittedName>
        <fullName evidence="2">Uncharacterized protein</fullName>
    </submittedName>
</protein>
<dbReference type="SUPFAM" id="SSF57501">
    <property type="entry name" value="Cystine-knot cytokines"/>
    <property type="match status" value="1"/>
</dbReference>
<accession>A0A915IL88</accession>
<evidence type="ECO:0000313" key="1">
    <source>
        <dbReference type="Proteomes" id="UP000887565"/>
    </source>
</evidence>
<dbReference type="InterPro" id="IPR029034">
    <property type="entry name" value="Cystine-knot_cytokine"/>
</dbReference>
<reference evidence="2" key="1">
    <citation type="submission" date="2022-11" db="UniProtKB">
        <authorList>
            <consortium name="WormBaseParasite"/>
        </authorList>
    </citation>
    <scope>IDENTIFICATION</scope>
</reference>
<sequence>MALLSNLVTYLFSVRTDLGISLMTNPFMVQQPQTLVIQPAAIPLPTAKPPDPLAPPTIRAEPFLTKKPLQDSPVLSKKVPSTVIRFSSTIQKTTAMKPTTLSTVIVRPTPPAVNKSKRAVSDETANAASKSPNSTFACQIRSYSFTAHITDYDGKVCRGKVESKACFGSCDPYVTKEYGNYVNKLPVCGYEGLVEKQVELTDCDPTFGGKEKFYKYQEPESCVCKNDNGMKVDYSKIRRRNKREIKVRGLKLIY</sequence>
<dbReference type="WBParaSite" id="nRc.2.0.1.t14183-RA">
    <property type="protein sequence ID" value="nRc.2.0.1.t14183-RA"/>
    <property type="gene ID" value="nRc.2.0.1.g14183"/>
</dbReference>
<dbReference type="Gene3D" id="2.10.90.10">
    <property type="entry name" value="Cystine-knot cytokines"/>
    <property type="match status" value="1"/>
</dbReference>
<name>A0A915IL88_ROMCU</name>
<keyword evidence="1" id="KW-1185">Reference proteome</keyword>
<evidence type="ECO:0000313" key="2">
    <source>
        <dbReference type="WBParaSite" id="nRc.2.0.1.t14183-RA"/>
    </source>
</evidence>
<dbReference type="Proteomes" id="UP000887565">
    <property type="component" value="Unplaced"/>
</dbReference>
<proteinExistence type="predicted"/>